<gene>
    <name evidence="1" type="ORF">EQG79_30105</name>
</gene>
<sequence>MNALFPLPAPRLTPDQARQAYENVLFGNERPKPELGQTAWYYTGEDYVVVTVTRISKSGKTFAAHNAETGLGAWDIPVGRYKPCFLHPDKPKFL</sequence>
<accession>A0A4Q2UGE4</accession>
<name>A0A4Q2UGE4_9BACT</name>
<dbReference type="Proteomes" id="UP000290407">
    <property type="component" value="Unassembled WGS sequence"/>
</dbReference>
<dbReference type="EMBL" id="SBLB01000016">
    <property type="protein sequence ID" value="RYC66330.1"/>
    <property type="molecule type" value="Genomic_DNA"/>
</dbReference>
<evidence type="ECO:0000313" key="1">
    <source>
        <dbReference type="EMBL" id="RYC66330.1"/>
    </source>
</evidence>
<reference evidence="1 2" key="1">
    <citation type="submission" date="2019-01" db="EMBL/GenBank/DDBJ databases">
        <title>Spirosoma flava sp. nov., a propanil-degrading bacterium isolated from herbicide-contaminated soil.</title>
        <authorList>
            <person name="Zhang L."/>
            <person name="Jiang J.-D."/>
        </authorList>
    </citation>
    <scope>NUCLEOTIDE SEQUENCE [LARGE SCALE GENOMIC DNA]</scope>
    <source>
        <strain evidence="1 2">TY50</strain>
    </source>
</reference>
<keyword evidence="2" id="KW-1185">Reference proteome</keyword>
<protein>
    <submittedName>
        <fullName evidence="1">Uncharacterized protein</fullName>
    </submittedName>
</protein>
<organism evidence="1 2">
    <name type="scientific">Spirosoma sordidisoli</name>
    <dbReference type="NCBI Taxonomy" id="2502893"/>
    <lineage>
        <taxon>Bacteria</taxon>
        <taxon>Pseudomonadati</taxon>
        <taxon>Bacteroidota</taxon>
        <taxon>Cytophagia</taxon>
        <taxon>Cytophagales</taxon>
        <taxon>Cytophagaceae</taxon>
        <taxon>Spirosoma</taxon>
    </lineage>
</organism>
<comment type="caution">
    <text evidence="1">The sequence shown here is derived from an EMBL/GenBank/DDBJ whole genome shotgun (WGS) entry which is preliminary data.</text>
</comment>
<dbReference type="AlphaFoldDB" id="A0A4Q2UGE4"/>
<proteinExistence type="predicted"/>
<evidence type="ECO:0000313" key="2">
    <source>
        <dbReference type="Proteomes" id="UP000290407"/>
    </source>
</evidence>